<protein>
    <submittedName>
        <fullName evidence="1">Uncharacterized protein n399L</fullName>
    </submittedName>
</protein>
<dbReference type="RefSeq" id="YP_001426031.1">
    <property type="nucleotide sequence ID" value="NC_008603.1"/>
</dbReference>
<gene>
    <name evidence="1" type="primary">n399L</name>
    <name evidence="1" type="ORF">FR483_n399L</name>
</gene>
<dbReference type="EMBL" id="DQ890022">
    <property type="protein sequence ID" value="ABT15684.1"/>
    <property type="molecule type" value="Genomic_DNA"/>
</dbReference>
<evidence type="ECO:0000313" key="2">
    <source>
        <dbReference type="Proteomes" id="UP000204095"/>
    </source>
</evidence>
<organismHost>
    <name type="scientific">Paramecium bursaria</name>
    <dbReference type="NCBI Taxonomy" id="74790"/>
</organismHost>
<reference evidence="1 2" key="1">
    <citation type="journal article" date="2007" name="Virology">
        <title>Sequence and annotation of the 314-kb MT325 and the 321-kb FR483 viruses that infect Chlorella Pbi.</title>
        <authorList>
            <person name="Fitzgerald L.A."/>
            <person name="Graves M.V."/>
            <person name="Li X."/>
            <person name="Feldblyum T."/>
            <person name="Hartigan J."/>
            <person name="Van Etten J.L."/>
        </authorList>
    </citation>
    <scope>NUCLEOTIDE SEQUENCE [LARGE SCALE GENOMIC DNA]</scope>
    <source>
        <strain evidence="1 2">FR483</strain>
    </source>
</reference>
<dbReference type="KEGG" id="vg:5470014"/>
<dbReference type="Proteomes" id="UP000204095">
    <property type="component" value="Segment"/>
</dbReference>
<proteinExistence type="predicted"/>
<dbReference type="GeneID" id="5470014"/>
<evidence type="ECO:0000313" key="1">
    <source>
        <dbReference type="EMBL" id="ABT15684.1"/>
    </source>
</evidence>
<accession>A7J7A3</accession>
<organism evidence="1 2">
    <name type="scientific">Paramecium bursaria Chlorella virus FR483</name>
    <name type="common">PBCV-FR483</name>
    <dbReference type="NCBI Taxonomy" id="399781"/>
    <lineage>
        <taxon>Viruses</taxon>
        <taxon>Varidnaviria</taxon>
        <taxon>Bamfordvirae</taxon>
        <taxon>Nucleocytoviricota</taxon>
        <taxon>Megaviricetes</taxon>
        <taxon>Algavirales</taxon>
        <taxon>Phycodnaviridae</taxon>
        <taxon>Chlorovirus</taxon>
        <taxon>Chlorovirus conductrix</taxon>
        <taxon>Paramecium bursaria Chlorella virus A1</taxon>
    </lineage>
</organism>
<sequence>MISNDSMVLTYGAKFNKPLGWNEDASNAKLYVKMLFVGIDLVKCWYVWTSFQYSPLRDSNCSSLFM</sequence>
<name>A7J7A3_PBCVF</name>